<keyword evidence="2" id="KW-1185">Reference proteome</keyword>
<protein>
    <submittedName>
        <fullName evidence="1">Uncharacterized protein</fullName>
    </submittedName>
</protein>
<evidence type="ECO:0000313" key="2">
    <source>
        <dbReference type="Proteomes" id="UP000430692"/>
    </source>
</evidence>
<dbReference type="Proteomes" id="UP000430692">
    <property type="component" value="Unassembled WGS sequence"/>
</dbReference>
<comment type="caution">
    <text evidence="1">The sequence shown here is derived from an EMBL/GenBank/DDBJ whole genome shotgun (WGS) entry which is preliminary data.</text>
</comment>
<reference evidence="1 2" key="1">
    <citation type="submission" date="2019-12" db="EMBL/GenBank/DDBJ databases">
        <title>Whole-genome analyses of novel actinobacteria.</title>
        <authorList>
            <person name="Sahin N."/>
            <person name="Saygin H."/>
        </authorList>
    </citation>
    <scope>NUCLEOTIDE SEQUENCE [LARGE SCALE GENOMIC DNA]</scope>
    <source>
        <strain evidence="1 2">KC615</strain>
    </source>
</reference>
<dbReference type="AlphaFoldDB" id="A0A6I4VZG4"/>
<name>A0A6I4VZG4_9BACL</name>
<sequence length="72" mass="7917">MSARAEIAPGVHFDGETLVHTVVDEFGPAELRFNVALADMFSTPYFFADEKGSERYVDPVTGEVTGKIAPRR</sequence>
<dbReference type="EMBL" id="WUUL01000005">
    <property type="protein sequence ID" value="MXQ53834.1"/>
    <property type="molecule type" value="Genomic_DNA"/>
</dbReference>
<organism evidence="1 2">
    <name type="scientific">Shimazuella alba</name>
    <dbReference type="NCBI Taxonomy" id="2690964"/>
    <lineage>
        <taxon>Bacteria</taxon>
        <taxon>Bacillati</taxon>
        <taxon>Bacillota</taxon>
        <taxon>Bacilli</taxon>
        <taxon>Bacillales</taxon>
        <taxon>Thermoactinomycetaceae</taxon>
        <taxon>Shimazuella</taxon>
    </lineage>
</organism>
<accession>A0A6I4VZG4</accession>
<dbReference type="RefSeq" id="WP_160801194.1">
    <property type="nucleotide sequence ID" value="NZ_WUUL01000005.1"/>
</dbReference>
<evidence type="ECO:0000313" key="1">
    <source>
        <dbReference type="EMBL" id="MXQ53834.1"/>
    </source>
</evidence>
<proteinExistence type="predicted"/>
<gene>
    <name evidence="1" type="ORF">GSM42_08880</name>
</gene>